<keyword evidence="1" id="KW-0472">Membrane</keyword>
<gene>
    <name evidence="2" type="ORF">CLUMA_CG017397</name>
</gene>
<dbReference type="Proteomes" id="UP000183832">
    <property type="component" value="Unassembled WGS sequence"/>
</dbReference>
<evidence type="ECO:0000313" key="3">
    <source>
        <dbReference type="Proteomes" id="UP000183832"/>
    </source>
</evidence>
<evidence type="ECO:0000313" key="2">
    <source>
        <dbReference type="EMBL" id="CRL04299.1"/>
    </source>
</evidence>
<evidence type="ECO:0000256" key="1">
    <source>
        <dbReference type="SAM" id="Phobius"/>
    </source>
</evidence>
<feature type="transmembrane region" description="Helical" evidence="1">
    <location>
        <begin position="6"/>
        <end position="26"/>
    </location>
</feature>
<keyword evidence="1" id="KW-1133">Transmembrane helix</keyword>
<keyword evidence="1" id="KW-0812">Transmembrane</keyword>
<accession>A0A1J1IVK4</accession>
<sequence>MILVSTSYDILSLFMFALTYDFSVFMTSQEKSNHKKSCSVELIIVAAEVSLCLKVIKMAVR</sequence>
<dbReference type="AlphaFoldDB" id="A0A1J1IVK4"/>
<proteinExistence type="predicted"/>
<name>A0A1J1IVK4_9DIPT</name>
<reference evidence="2 3" key="1">
    <citation type="submission" date="2015-04" db="EMBL/GenBank/DDBJ databases">
        <authorList>
            <person name="Syromyatnikov M.Y."/>
            <person name="Popov V.N."/>
        </authorList>
    </citation>
    <scope>NUCLEOTIDE SEQUENCE [LARGE SCALE GENOMIC DNA]</scope>
</reference>
<dbReference type="EMBL" id="CVRI01000063">
    <property type="protein sequence ID" value="CRL04299.1"/>
    <property type="molecule type" value="Genomic_DNA"/>
</dbReference>
<keyword evidence="3" id="KW-1185">Reference proteome</keyword>
<protein>
    <submittedName>
        <fullName evidence="2">CLUMA_CG017397, isoform A</fullName>
    </submittedName>
</protein>
<organism evidence="2 3">
    <name type="scientific">Clunio marinus</name>
    <dbReference type="NCBI Taxonomy" id="568069"/>
    <lineage>
        <taxon>Eukaryota</taxon>
        <taxon>Metazoa</taxon>
        <taxon>Ecdysozoa</taxon>
        <taxon>Arthropoda</taxon>
        <taxon>Hexapoda</taxon>
        <taxon>Insecta</taxon>
        <taxon>Pterygota</taxon>
        <taxon>Neoptera</taxon>
        <taxon>Endopterygota</taxon>
        <taxon>Diptera</taxon>
        <taxon>Nematocera</taxon>
        <taxon>Chironomoidea</taxon>
        <taxon>Chironomidae</taxon>
        <taxon>Clunio</taxon>
    </lineage>
</organism>